<reference evidence="9" key="2">
    <citation type="journal article" date="2021" name="PeerJ">
        <title>Extensive microbial diversity within the chicken gut microbiome revealed by metagenomics and culture.</title>
        <authorList>
            <person name="Gilroy R."/>
            <person name="Ravi A."/>
            <person name="Getino M."/>
            <person name="Pursley I."/>
            <person name="Horton D.L."/>
            <person name="Alikhan N.F."/>
            <person name="Baker D."/>
            <person name="Gharbi K."/>
            <person name="Hall N."/>
            <person name="Watson M."/>
            <person name="Adriaenssens E.M."/>
            <person name="Foster-Nyarko E."/>
            <person name="Jarju S."/>
            <person name="Secka A."/>
            <person name="Antonio M."/>
            <person name="Oren A."/>
            <person name="Chaudhuri R.R."/>
            <person name="La Ragione R."/>
            <person name="Hildebrand F."/>
            <person name="Pallen M.J."/>
        </authorList>
    </citation>
    <scope>NUCLEOTIDE SEQUENCE</scope>
    <source>
        <strain evidence="9">ChiGjej1B1-22543</strain>
    </source>
</reference>
<evidence type="ECO:0000313" key="9">
    <source>
        <dbReference type="EMBL" id="HIU45138.1"/>
    </source>
</evidence>
<evidence type="ECO:0000259" key="8">
    <source>
        <dbReference type="PROSITE" id="PS50928"/>
    </source>
</evidence>
<evidence type="ECO:0000313" key="10">
    <source>
        <dbReference type="Proteomes" id="UP000824070"/>
    </source>
</evidence>
<dbReference type="EMBL" id="DVMV01000015">
    <property type="protein sequence ID" value="HIU45138.1"/>
    <property type="molecule type" value="Genomic_DNA"/>
</dbReference>
<feature type="domain" description="ABC transmembrane type-1" evidence="8">
    <location>
        <begin position="92"/>
        <end position="311"/>
    </location>
</feature>
<dbReference type="PANTHER" id="PTHR30193:SF37">
    <property type="entry name" value="INNER MEMBRANE ABC TRANSPORTER PERMEASE PROTEIN YCJO"/>
    <property type="match status" value="1"/>
</dbReference>
<evidence type="ECO:0000256" key="4">
    <source>
        <dbReference type="ARBA" id="ARBA00022692"/>
    </source>
</evidence>
<organism evidence="9 10">
    <name type="scientific">Candidatus Alloenteromonas pullicola</name>
    <dbReference type="NCBI Taxonomy" id="2840784"/>
    <lineage>
        <taxon>Bacteria</taxon>
        <taxon>Bacillati</taxon>
        <taxon>Bacillota</taxon>
        <taxon>Bacillota incertae sedis</taxon>
        <taxon>Candidatus Alloenteromonas</taxon>
    </lineage>
</organism>
<comment type="subcellular location">
    <subcellularLocation>
        <location evidence="1 7">Cell membrane</location>
        <topology evidence="1 7">Multi-pass membrane protein</topology>
    </subcellularLocation>
</comment>
<dbReference type="Proteomes" id="UP000824070">
    <property type="component" value="Unassembled WGS sequence"/>
</dbReference>
<dbReference type="InterPro" id="IPR000515">
    <property type="entry name" value="MetI-like"/>
</dbReference>
<evidence type="ECO:0000256" key="3">
    <source>
        <dbReference type="ARBA" id="ARBA00022475"/>
    </source>
</evidence>
<feature type="transmembrane region" description="Helical" evidence="7">
    <location>
        <begin position="289"/>
        <end position="314"/>
    </location>
</feature>
<evidence type="ECO:0000256" key="2">
    <source>
        <dbReference type="ARBA" id="ARBA00022448"/>
    </source>
</evidence>
<comment type="similarity">
    <text evidence="7">Belongs to the binding-protein-dependent transport system permease family.</text>
</comment>
<evidence type="ECO:0000256" key="5">
    <source>
        <dbReference type="ARBA" id="ARBA00022989"/>
    </source>
</evidence>
<evidence type="ECO:0000256" key="1">
    <source>
        <dbReference type="ARBA" id="ARBA00004651"/>
    </source>
</evidence>
<reference evidence="9" key="1">
    <citation type="submission" date="2020-10" db="EMBL/GenBank/DDBJ databases">
        <authorList>
            <person name="Gilroy R."/>
        </authorList>
    </citation>
    <scope>NUCLEOTIDE SEQUENCE</scope>
    <source>
        <strain evidence="9">ChiGjej1B1-22543</strain>
    </source>
</reference>
<dbReference type="CDD" id="cd06261">
    <property type="entry name" value="TM_PBP2"/>
    <property type="match status" value="1"/>
</dbReference>
<feature type="transmembrane region" description="Helical" evidence="7">
    <location>
        <begin position="173"/>
        <end position="195"/>
    </location>
</feature>
<evidence type="ECO:0000256" key="7">
    <source>
        <dbReference type="RuleBase" id="RU363032"/>
    </source>
</evidence>
<dbReference type="GO" id="GO:0005886">
    <property type="term" value="C:plasma membrane"/>
    <property type="evidence" value="ECO:0007669"/>
    <property type="project" value="UniProtKB-SubCell"/>
</dbReference>
<keyword evidence="2 7" id="KW-0813">Transport</keyword>
<feature type="transmembrane region" description="Helical" evidence="7">
    <location>
        <begin position="21"/>
        <end position="47"/>
    </location>
</feature>
<name>A0A9D1LNK6_9FIRM</name>
<dbReference type="InterPro" id="IPR051393">
    <property type="entry name" value="ABC_transporter_permease"/>
</dbReference>
<accession>A0A9D1LNK6</accession>
<dbReference type="InterPro" id="IPR035906">
    <property type="entry name" value="MetI-like_sf"/>
</dbReference>
<comment type="caution">
    <text evidence="9">The sequence shown here is derived from an EMBL/GenBank/DDBJ whole genome shotgun (WGS) entry which is preliminary data.</text>
</comment>
<keyword evidence="3" id="KW-1003">Cell membrane</keyword>
<sequence>MKRLVTVEEYAYSRSKRKSFLGRYGLVLLFLGPYLFFFLLFTVYPLIYGIVMSLMKYSISDPTQNAWRGFQNYITLLTNGNSIYNINFWYSMKNTALFAIIIVPVSIILPLVTAIMVNFQPKGYKVFRAIIYLPSILPVSSSGVIFIALFSTSFGYINQWFGTSINWLNSEPILAWIVIFLLCIWGGWGGNFVILSAGLKNVDKSLLEAASVDGCNSWGKILHVTLPCIKQQLILCIFTTIIGYFSLYGQVYVLTSGGPNVNIDGTNYWSTQTIMFYLQTLITGTQFDVYGMVSSMGILMGIFVGCITGIQLLVTRERKSGHKRSDEFAAYVKAQKGGTL</sequence>
<dbReference type="PROSITE" id="PS50928">
    <property type="entry name" value="ABC_TM1"/>
    <property type="match status" value="1"/>
</dbReference>
<dbReference type="PANTHER" id="PTHR30193">
    <property type="entry name" value="ABC TRANSPORTER PERMEASE PROTEIN"/>
    <property type="match status" value="1"/>
</dbReference>
<keyword evidence="4 7" id="KW-0812">Transmembrane</keyword>
<keyword evidence="6 7" id="KW-0472">Membrane</keyword>
<dbReference type="GO" id="GO:0055085">
    <property type="term" value="P:transmembrane transport"/>
    <property type="evidence" value="ECO:0007669"/>
    <property type="project" value="InterPro"/>
</dbReference>
<keyword evidence="5 7" id="KW-1133">Transmembrane helix</keyword>
<feature type="transmembrane region" description="Helical" evidence="7">
    <location>
        <begin position="96"/>
        <end position="117"/>
    </location>
</feature>
<evidence type="ECO:0000256" key="6">
    <source>
        <dbReference type="ARBA" id="ARBA00023136"/>
    </source>
</evidence>
<protein>
    <submittedName>
        <fullName evidence="9">Sugar ABC transporter permease</fullName>
    </submittedName>
</protein>
<proteinExistence type="inferred from homology"/>
<dbReference type="SUPFAM" id="SSF161098">
    <property type="entry name" value="MetI-like"/>
    <property type="match status" value="1"/>
</dbReference>
<feature type="transmembrane region" description="Helical" evidence="7">
    <location>
        <begin position="233"/>
        <end position="253"/>
    </location>
</feature>
<dbReference type="Gene3D" id="1.10.3720.10">
    <property type="entry name" value="MetI-like"/>
    <property type="match status" value="1"/>
</dbReference>
<dbReference type="AlphaFoldDB" id="A0A9D1LNK6"/>
<dbReference type="Pfam" id="PF00528">
    <property type="entry name" value="BPD_transp_1"/>
    <property type="match status" value="1"/>
</dbReference>
<feature type="transmembrane region" description="Helical" evidence="7">
    <location>
        <begin position="129"/>
        <end position="153"/>
    </location>
</feature>
<gene>
    <name evidence="9" type="ORF">IAC52_02445</name>
</gene>